<evidence type="ECO:0000313" key="1">
    <source>
        <dbReference type="EMBL" id="TSI13933.1"/>
    </source>
</evidence>
<proteinExistence type="predicted"/>
<name>A0A556C902_BREAU</name>
<keyword evidence="2" id="KW-1185">Reference proteome</keyword>
<evidence type="ECO:0008006" key="3">
    <source>
        <dbReference type="Google" id="ProtNLM"/>
    </source>
</evidence>
<dbReference type="AlphaFoldDB" id="A0A556C902"/>
<evidence type="ECO:0000313" key="2">
    <source>
        <dbReference type="Proteomes" id="UP000316406"/>
    </source>
</evidence>
<protein>
    <recommendedName>
        <fullName evidence="3">Glycosyltransferase family 92 protein</fullName>
    </recommendedName>
</protein>
<organism evidence="1 2">
    <name type="scientific">Brevibacterium aurantiacum</name>
    <dbReference type="NCBI Taxonomy" id="273384"/>
    <lineage>
        <taxon>Bacteria</taxon>
        <taxon>Bacillati</taxon>
        <taxon>Actinomycetota</taxon>
        <taxon>Actinomycetes</taxon>
        <taxon>Micrococcales</taxon>
        <taxon>Brevibacteriaceae</taxon>
        <taxon>Brevibacterium</taxon>
    </lineage>
</organism>
<sequence>MSGRLNSQVDIVNSIVSRDGDFKRTPPRPTELQEADYMGKFDADTILYDAYRTDTHIRLTCPPLLNLEDEVISELARAVGPTHDVLVSNLDRVSHIDISDPTKTIDQVQVSFGTKEYLLSVTPSRLEDYSNKTVLLSKSKNNDLQWLSDWAKYYATQHHVDAILLYDNGSTEYTAEQARQAITVEGIEVATVVSWPFRFGPQGGKWSGSTKRPWDSDFCEYGIIEHARHKYLGKSSVLISHDIDELLVVEDNNPILEHLKTCKADYLQYSGIWIEDIRDNKSEPPRFQDYQYANSKGTPTTTKWLAHPQKIQTAKQWKTHSVNGAQAETNPFLKHRHFKGITTNWKWDRSESRDHPKAGEIVDYALRSNLENAFQLASISAPPGAAYTKEDALLRHAYLEDVRREMNPYRWTKRGMNRLWYWKSNVLVVDFDQGGAGYRHAFELRILGDRTILIATGRDEKSIARLKGHLPSTSSVFNDSDRHWELDWWRLFVAPKDVAMDCVQFVSGLLPHLERR</sequence>
<dbReference type="EMBL" id="VLTK01000010">
    <property type="protein sequence ID" value="TSI13933.1"/>
    <property type="molecule type" value="Genomic_DNA"/>
</dbReference>
<dbReference type="Proteomes" id="UP000316406">
    <property type="component" value="Unassembled WGS sequence"/>
</dbReference>
<reference evidence="1 2" key="1">
    <citation type="submission" date="2019-07" db="EMBL/GenBank/DDBJ databases">
        <title>Draft genome sequence of Brevibacterium aurantiacum XU54 isolated from Xinjiang China.</title>
        <authorList>
            <person name="Xu X."/>
        </authorList>
    </citation>
    <scope>NUCLEOTIDE SEQUENCE [LARGE SCALE GENOMIC DNA]</scope>
    <source>
        <strain evidence="1 2">XU54</strain>
    </source>
</reference>
<gene>
    <name evidence="1" type="ORF">FO013_16625</name>
</gene>
<dbReference type="OrthoDB" id="4405067at2"/>
<comment type="caution">
    <text evidence="1">The sequence shown here is derived from an EMBL/GenBank/DDBJ whole genome shotgun (WGS) entry which is preliminary data.</text>
</comment>
<dbReference type="RefSeq" id="WP_143923666.1">
    <property type="nucleotide sequence ID" value="NZ_VLTK01000010.1"/>
</dbReference>
<accession>A0A556C902</accession>